<name>A0A1V6N5H0_METAZ</name>
<gene>
    <name evidence="1" type="ORF">MBBAR_1c02710</name>
</gene>
<evidence type="ECO:0000313" key="1">
    <source>
        <dbReference type="EMBL" id="OQD59862.1"/>
    </source>
</evidence>
<accession>A0A1V6N5H0</accession>
<dbReference type="AlphaFoldDB" id="A0A1V6N5H0"/>
<dbReference type="EMBL" id="JXMW01000001">
    <property type="protein sequence ID" value="OQD59862.1"/>
    <property type="molecule type" value="Genomic_DNA"/>
</dbReference>
<sequence>MNVNKNKNILKNDVSSIVESNISLNSDLEIEISKELSAYLKQILSPNNNFQFNKHYKFTYMGFYLDINKMEEIINAGKNKNFEVKLVGALCKLIYEQHNHIADHFLDYGEKNNLITTTEENKQEMKESIVSMSIIYLVIGEEFKRLLEIITPNGYNIDGYYGSRLLDEIKYYTIKNSFDECVSQILKDMGLIINLLESSELDNSHDPMIE</sequence>
<dbReference type="Proteomes" id="UP000191661">
    <property type="component" value="Unassembled WGS sequence"/>
</dbReference>
<protein>
    <submittedName>
        <fullName evidence="1">Uncharacterized protein</fullName>
    </submittedName>
</protein>
<comment type="caution">
    <text evidence="1">The sequence shown here is derived from an EMBL/GenBank/DDBJ whole genome shotgun (WGS) entry which is preliminary data.</text>
</comment>
<organism evidence="1 2">
    <name type="scientific">Methanobrevibacter arboriphilus JCM 13429 = DSM 1125</name>
    <dbReference type="NCBI Taxonomy" id="1300164"/>
    <lineage>
        <taxon>Archaea</taxon>
        <taxon>Methanobacteriati</taxon>
        <taxon>Methanobacteriota</taxon>
        <taxon>Methanomada group</taxon>
        <taxon>Methanobacteria</taxon>
        <taxon>Methanobacteriales</taxon>
        <taxon>Methanobacteriaceae</taxon>
        <taxon>Methanobrevibacter</taxon>
    </lineage>
</organism>
<reference evidence="1 2" key="1">
    <citation type="submission" date="2014-12" db="EMBL/GenBank/DDBJ databases">
        <title>Genome sequence of Methanobrevibacter arboriphilicus DH1, DSM1125.</title>
        <authorList>
            <person name="Poehlein A."/>
            <person name="Thauer R.K."/>
            <person name="Seedorf H."/>
            <person name="Daniel R."/>
        </authorList>
    </citation>
    <scope>NUCLEOTIDE SEQUENCE [LARGE SCALE GENOMIC DNA]</scope>
    <source>
        <strain evidence="1 2">DH1</strain>
    </source>
</reference>
<proteinExistence type="predicted"/>
<dbReference type="RefSeq" id="WP_080459481.1">
    <property type="nucleotide sequence ID" value="NZ_JXMW01000001.1"/>
</dbReference>
<keyword evidence="2" id="KW-1185">Reference proteome</keyword>
<evidence type="ECO:0000313" key="2">
    <source>
        <dbReference type="Proteomes" id="UP000191661"/>
    </source>
</evidence>